<dbReference type="VEuPathDB" id="VectorBase:BGLAX_032141"/>
<dbReference type="PANTHER" id="PTHR13593">
    <property type="match status" value="1"/>
</dbReference>
<dbReference type="PROSITE" id="PS50007">
    <property type="entry name" value="PIPLC_X_DOMAIN"/>
    <property type="match status" value="1"/>
</dbReference>
<dbReference type="InterPro" id="IPR017946">
    <property type="entry name" value="PLC-like_Pdiesterase_TIM-brl"/>
</dbReference>
<dbReference type="GO" id="GO:0008081">
    <property type="term" value="F:phosphoric diester hydrolase activity"/>
    <property type="evidence" value="ECO:0007669"/>
    <property type="project" value="InterPro"/>
</dbReference>
<organism evidence="2 3">
    <name type="scientific">Biomphalaria glabrata</name>
    <name type="common">Bloodfluke planorb</name>
    <name type="synonym">Freshwater snail</name>
    <dbReference type="NCBI Taxonomy" id="6526"/>
    <lineage>
        <taxon>Eukaryota</taxon>
        <taxon>Metazoa</taxon>
        <taxon>Spiralia</taxon>
        <taxon>Lophotrochozoa</taxon>
        <taxon>Mollusca</taxon>
        <taxon>Gastropoda</taxon>
        <taxon>Heterobranchia</taxon>
        <taxon>Euthyneura</taxon>
        <taxon>Panpulmonata</taxon>
        <taxon>Hygrophila</taxon>
        <taxon>Lymnaeoidea</taxon>
        <taxon>Planorbidae</taxon>
        <taxon>Biomphalaria</taxon>
    </lineage>
</organism>
<accession>A0A2C9KCG7</accession>
<dbReference type="EnsemblMetazoa" id="BGLB017522-RA">
    <property type="protein sequence ID" value="BGLB017522-PA"/>
    <property type="gene ID" value="BGLB017522"/>
</dbReference>
<protein>
    <recommendedName>
        <fullName evidence="1">Phosphatidylinositol-specific phospholipase C X domain-containing protein</fullName>
    </recommendedName>
</protein>
<dbReference type="OrthoDB" id="1046782at2759"/>
<dbReference type="InterPro" id="IPR042158">
    <property type="entry name" value="PLCXD1/2/3"/>
</dbReference>
<dbReference type="STRING" id="6526.A0A2C9KCG7"/>
<dbReference type="Proteomes" id="UP000076420">
    <property type="component" value="Unassembled WGS sequence"/>
</dbReference>
<dbReference type="SUPFAM" id="SSF51695">
    <property type="entry name" value="PLC-like phosphodiesterases"/>
    <property type="match status" value="1"/>
</dbReference>
<sequence>MSSLENAEWMTLLKSTSLIDIPLTDLAIPGTHNSGTFALDSNGCVVPGASTEIENLANNPLIGQMAKGIIQRWAVCQSLDFSHQLELGIRYFDLRVATKPDCQEIFCVHQLYGPKVTDLTDAVDKYLKAHPHEVVLIDFNHFYCFEAEHHIQLATLLLSVFGTRICSNCDLQSLTLRRMWEDKKQVIIFYQSPEVEMFPEFFLSDTIISPWPNTPDKELCKQYLNQKLTQKHKKFVVCQGVLTPTLATIMAGLFGSLENWTKPWITDFTTWIRVSDPCHHHLNIVITDFVHNSEFIQTVIDLNKCKVKAELH</sequence>
<dbReference type="AlphaFoldDB" id="A0A2C9KCG7"/>
<evidence type="ECO:0000259" key="1">
    <source>
        <dbReference type="SMART" id="SM00148"/>
    </source>
</evidence>
<reference evidence="2" key="1">
    <citation type="submission" date="2020-05" db="UniProtKB">
        <authorList>
            <consortium name="EnsemblMetazoa"/>
        </authorList>
    </citation>
    <scope>IDENTIFICATION</scope>
    <source>
        <strain evidence="2">BB02</strain>
    </source>
</reference>
<dbReference type="RefSeq" id="XP_013074948.2">
    <property type="nucleotide sequence ID" value="XM_013219494.2"/>
</dbReference>
<proteinExistence type="predicted"/>
<dbReference type="GO" id="GO:0006629">
    <property type="term" value="P:lipid metabolic process"/>
    <property type="evidence" value="ECO:0007669"/>
    <property type="project" value="InterPro"/>
</dbReference>
<dbReference type="KEGG" id="bgt:106061377"/>
<dbReference type="InterPro" id="IPR000909">
    <property type="entry name" value="PLipase_C_PInositol-sp_X_dom"/>
</dbReference>
<dbReference type="VEuPathDB" id="VectorBase:BGLB017522"/>
<dbReference type="PANTHER" id="PTHR13593:SF113">
    <property type="entry name" value="SI:DKEY-266F7.9"/>
    <property type="match status" value="1"/>
</dbReference>
<dbReference type="Gene3D" id="3.20.20.190">
    <property type="entry name" value="Phosphatidylinositol (PI) phosphodiesterase"/>
    <property type="match status" value="1"/>
</dbReference>
<feature type="domain" description="Phosphatidylinositol-specific phospholipase C X" evidence="1">
    <location>
        <begin position="17"/>
        <end position="191"/>
    </location>
</feature>
<evidence type="ECO:0000313" key="3">
    <source>
        <dbReference type="Proteomes" id="UP000076420"/>
    </source>
</evidence>
<name>A0A2C9KCG7_BIOGL</name>
<dbReference type="SMART" id="SM00148">
    <property type="entry name" value="PLCXc"/>
    <property type="match status" value="1"/>
</dbReference>
<evidence type="ECO:0000313" key="2">
    <source>
        <dbReference type="EnsemblMetazoa" id="BGLB017522-PA"/>
    </source>
</evidence>
<dbReference type="InterPro" id="IPR051057">
    <property type="entry name" value="PI-PLC_domain"/>
</dbReference>
<dbReference type="CDD" id="cd08616">
    <property type="entry name" value="PI-PLCXD1c"/>
    <property type="match status" value="1"/>
</dbReference>
<gene>
    <name evidence="2" type="primary">106061377</name>
</gene>